<organism evidence="2 3">
    <name type="scientific">Streptomyces scabichelini</name>
    <dbReference type="NCBI Taxonomy" id="2711217"/>
    <lineage>
        <taxon>Bacteria</taxon>
        <taxon>Bacillati</taxon>
        <taxon>Actinomycetota</taxon>
        <taxon>Actinomycetes</taxon>
        <taxon>Kitasatosporales</taxon>
        <taxon>Streptomycetaceae</taxon>
        <taxon>Streptomyces</taxon>
    </lineage>
</organism>
<reference evidence="2 3" key="1">
    <citation type="submission" date="2020-02" db="EMBL/GenBank/DDBJ databases">
        <title>Whole-genome analyses of novel actinobacteria.</title>
        <authorList>
            <person name="Sahin N."/>
            <person name="Gencbay T."/>
        </authorList>
    </citation>
    <scope>NUCLEOTIDE SEQUENCE [LARGE SCALE GENOMIC DNA]</scope>
    <source>
        <strain evidence="2 3">HC44</strain>
    </source>
</reference>
<sequence length="80" mass="8174">MIDPGLTKEAFLTGTQFTPENVAIAHHAIVYAVPPGGAAAVREQDAKTPGLGRQCFGGTGAAGAEVEGGTRRGWAPGRAW</sequence>
<evidence type="ECO:0000313" key="2">
    <source>
        <dbReference type="EMBL" id="NGO10321.1"/>
    </source>
</evidence>
<feature type="region of interest" description="Disordered" evidence="1">
    <location>
        <begin position="60"/>
        <end position="80"/>
    </location>
</feature>
<dbReference type="EMBL" id="JAAKZY010000071">
    <property type="protein sequence ID" value="NGO10321.1"/>
    <property type="molecule type" value="Genomic_DNA"/>
</dbReference>
<evidence type="ECO:0000313" key="3">
    <source>
        <dbReference type="Proteomes" id="UP000472335"/>
    </source>
</evidence>
<proteinExistence type="predicted"/>
<protein>
    <submittedName>
        <fullName evidence="2">Uncharacterized protein</fullName>
    </submittedName>
</protein>
<comment type="caution">
    <text evidence="2">The sequence shown here is derived from an EMBL/GenBank/DDBJ whole genome shotgun (WGS) entry which is preliminary data.</text>
</comment>
<keyword evidence="3" id="KW-1185">Reference proteome</keyword>
<dbReference type="RefSeq" id="WP_165262174.1">
    <property type="nucleotide sequence ID" value="NZ_JAAKZY010000071.1"/>
</dbReference>
<gene>
    <name evidence="2" type="ORF">G5C60_22695</name>
</gene>
<dbReference type="GO" id="GO:0003824">
    <property type="term" value="F:catalytic activity"/>
    <property type="evidence" value="ECO:0007669"/>
    <property type="project" value="InterPro"/>
</dbReference>
<accession>A0A6G4V8L8</accession>
<dbReference type="Proteomes" id="UP000472335">
    <property type="component" value="Unassembled WGS sequence"/>
</dbReference>
<dbReference type="InterPro" id="IPR008977">
    <property type="entry name" value="PHM/PNGase_F_dom_sf"/>
</dbReference>
<name>A0A6G4V8L8_9ACTN</name>
<evidence type="ECO:0000256" key="1">
    <source>
        <dbReference type="SAM" id="MobiDB-lite"/>
    </source>
</evidence>
<dbReference type="AlphaFoldDB" id="A0A6G4V8L8"/>
<dbReference type="SUPFAM" id="SSF49742">
    <property type="entry name" value="PHM/PNGase F"/>
    <property type="match status" value="1"/>
</dbReference>